<keyword evidence="7" id="KW-1185">Reference proteome</keyword>
<dbReference type="InterPro" id="IPR024574">
    <property type="entry name" value="ELMO_ARM"/>
</dbReference>
<dbReference type="SUPFAM" id="SSF50729">
    <property type="entry name" value="PH domain-like"/>
    <property type="match status" value="1"/>
</dbReference>
<accession>A0A8J9VA47</accession>
<dbReference type="GO" id="GO:0017124">
    <property type="term" value="F:SH3 domain binding"/>
    <property type="evidence" value="ECO:0007669"/>
    <property type="project" value="UniProtKB-KW"/>
</dbReference>
<protein>
    <submittedName>
        <fullName evidence="6">ELMO1 protein</fullName>
    </submittedName>
</protein>
<evidence type="ECO:0000256" key="2">
    <source>
        <dbReference type="ARBA" id="ARBA00022907"/>
    </source>
</evidence>
<dbReference type="InterPro" id="IPR011993">
    <property type="entry name" value="PH-like_dom_sf"/>
</dbReference>
<dbReference type="OrthoDB" id="28413at2759"/>
<dbReference type="GO" id="GO:0048870">
    <property type="term" value="P:cell motility"/>
    <property type="evidence" value="ECO:0007669"/>
    <property type="project" value="TreeGrafter"/>
</dbReference>
<dbReference type="Gene3D" id="1.25.10.10">
    <property type="entry name" value="Leucine-rich Repeat Variant"/>
    <property type="match status" value="1"/>
</dbReference>
<gene>
    <name evidence="6" type="primary">ELMO1</name>
    <name evidence="6" type="ORF">BLAG_LOCUS1454</name>
</gene>
<dbReference type="PANTHER" id="PTHR12771:SF56">
    <property type="entry name" value="CED-12"/>
    <property type="match status" value="1"/>
</dbReference>
<dbReference type="GO" id="GO:0006909">
    <property type="term" value="P:phagocytosis"/>
    <property type="evidence" value="ECO:0007669"/>
    <property type="project" value="UniProtKB-KW"/>
</dbReference>
<proteinExistence type="predicted"/>
<feature type="domain" description="ELMO" evidence="5">
    <location>
        <begin position="366"/>
        <end position="545"/>
    </location>
</feature>
<dbReference type="EMBL" id="OV696686">
    <property type="protein sequence ID" value="CAH1232231.1"/>
    <property type="molecule type" value="Genomic_DNA"/>
</dbReference>
<comment type="function">
    <text evidence="4">Involved in cytoskeletal rearrangements required for phagocytosis of apoptotic cells and cell motility. Acts in association with DOCK1 and CRK. Was initially proposed to be required in complex with DOCK1 to activate Rac Rho small GTPases. May enhance the guanine nucleotide exchange factor (GEF) activity of DOCK1.</text>
</comment>
<dbReference type="GO" id="GO:0007015">
    <property type="term" value="P:actin filament organization"/>
    <property type="evidence" value="ECO:0007669"/>
    <property type="project" value="TreeGrafter"/>
</dbReference>
<evidence type="ECO:0000256" key="1">
    <source>
        <dbReference type="ARBA" id="ARBA00022703"/>
    </source>
</evidence>
<dbReference type="Pfam" id="PF16457">
    <property type="entry name" value="PH_12"/>
    <property type="match status" value="1"/>
</dbReference>
<dbReference type="InterPro" id="IPR006816">
    <property type="entry name" value="ELMO_dom"/>
</dbReference>
<dbReference type="InterPro" id="IPR011989">
    <property type="entry name" value="ARM-like"/>
</dbReference>
<dbReference type="PANTHER" id="PTHR12771">
    <property type="entry name" value="ENGULFMENT AND CELL MOTILITY"/>
    <property type="match status" value="1"/>
</dbReference>
<keyword evidence="3" id="KW-0729">SH3-binding</keyword>
<dbReference type="GO" id="GO:0006915">
    <property type="term" value="P:apoptotic process"/>
    <property type="evidence" value="ECO:0007669"/>
    <property type="project" value="UniProtKB-KW"/>
</dbReference>
<sequence length="777" mass="87399">MSIIGDLALRSVVLESEGRRSRRETSGFSTMRRSRASREIIKVDVEDTAHVPFGTKHKDVVKVAVEMQGQTTQLVDLDQKESLEMIVEKLCEGWGVENSHYYSLSLVSHEGARGVYITEKNRYQIKNGSYLRVSTAPSKAARDIITRIKNRNRPMAEKKPVMQRLAQMSSDETFAVEFITSDGVTLLMDLVVSGVTTGENLGLVLAAFLALMDHGIVSWNSLNPRFVQRVASFVNKSTVAEAIIVQRALAILESIVLLSDAFCQVVSGQVSLQVLTEHFKSPAAEIQLNSVTLINALLIKATPAKAKEILDIINSRHVQGLILQGIIDGRRAVGAEMAHQLHVLQVLLFCCLDDRIQTELDPGDPEQLDKVRKLYALAFDRDLSAQGSALFAENKGAIRRSKVEYMENYKKLGFTNHTSPILDFEETPPGLLALDCMLYFAENHTESYNKLVFENSCRDDQYVCPFARCAIALTLLLCKMLQVGEPPLETGQDYHPMFFATPNAFEEVFCVCIQSLNKTWREMRAIHEDFDKVMDVCREQIGMALSHRPRSPTIFGTKLQDYSYHEIIRQIQDSRVSKLPLDGDVEPLCGLRKTITPGVVQLIKAHRLSHLVKGGLFQKFNKRRVKDKFWFCRLAPNFKAFHYGDAGEGTTPDIDQLSGKLDLADIKQLVTGKQCPHMKESRSQKDSVTPYAFSLLYYPDLSLDFVAPTKEMYDMWTDGISALLDQEMTSKTTKKEMEMLLSMEMRLALLDTEGLQLPSEPPPLPPEPDNYDFAVKL</sequence>
<evidence type="ECO:0000313" key="7">
    <source>
        <dbReference type="Proteomes" id="UP000838412"/>
    </source>
</evidence>
<name>A0A8J9VA47_BRALA</name>
<dbReference type="Gene3D" id="2.30.29.30">
    <property type="entry name" value="Pleckstrin-homology domain (PH domain)/Phosphotyrosine-binding domain (PTB)"/>
    <property type="match status" value="1"/>
</dbReference>
<dbReference type="InterPro" id="IPR001849">
    <property type="entry name" value="PH_domain"/>
</dbReference>
<dbReference type="CDD" id="cd13359">
    <property type="entry name" value="PH_ELMO1_CED-12"/>
    <property type="match status" value="1"/>
</dbReference>
<evidence type="ECO:0000259" key="5">
    <source>
        <dbReference type="PROSITE" id="PS51335"/>
    </source>
</evidence>
<dbReference type="Pfam" id="PF11841">
    <property type="entry name" value="ELMO_ARM"/>
    <property type="match status" value="1"/>
</dbReference>
<keyword evidence="1" id="KW-0053">Apoptosis</keyword>
<keyword evidence="2" id="KW-0581">Phagocytosis</keyword>
<evidence type="ECO:0000256" key="4">
    <source>
        <dbReference type="ARBA" id="ARBA00024863"/>
    </source>
</evidence>
<dbReference type="Pfam" id="PF04727">
    <property type="entry name" value="ELMO_CED12"/>
    <property type="match status" value="1"/>
</dbReference>
<dbReference type="AlphaFoldDB" id="A0A8J9VA47"/>
<dbReference type="GO" id="GO:0005886">
    <property type="term" value="C:plasma membrane"/>
    <property type="evidence" value="ECO:0007669"/>
    <property type="project" value="TreeGrafter"/>
</dbReference>
<reference evidence="6" key="1">
    <citation type="submission" date="2022-01" db="EMBL/GenBank/DDBJ databases">
        <authorList>
            <person name="Braso-Vives M."/>
        </authorList>
    </citation>
    <scope>NUCLEOTIDE SEQUENCE</scope>
</reference>
<dbReference type="InterPro" id="IPR050868">
    <property type="entry name" value="ELMO_domain-containing"/>
</dbReference>
<evidence type="ECO:0000313" key="6">
    <source>
        <dbReference type="EMBL" id="CAH1232231.1"/>
    </source>
</evidence>
<dbReference type="Proteomes" id="UP000838412">
    <property type="component" value="Chromosome 1"/>
</dbReference>
<organism evidence="6 7">
    <name type="scientific">Branchiostoma lanceolatum</name>
    <name type="common">Common lancelet</name>
    <name type="synonym">Amphioxus lanceolatum</name>
    <dbReference type="NCBI Taxonomy" id="7740"/>
    <lineage>
        <taxon>Eukaryota</taxon>
        <taxon>Metazoa</taxon>
        <taxon>Chordata</taxon>
        <taxon>Cephalochordata</taxon>
        <taxon>Leptocardii</taxon>
        <taxon>Amphioxiformes</taxon>
        <taxon>Branchiostomatidae</taxon>
        <taxon>Branchiostoma</taxon>
    </lineage>
</organism>
<dbReference type="PROSITE" id="PS51335">
    <property type="entry name" value="ELMO"/>
    <property type="match status" value="1"/>
</dbReference>
<evidence type="ECO:0000256" key="3">
    <source>
        <dbReference type="ARBA" id="ARBA00023036"/>
    </source>
</evidence>